<proteinExistence type="inferred from homology"/>
<comment type="caution">
    <text evidence="4">The sequence shown here is derived from an EMBL/GenBank/DDBJ whole genome shotgun (WGS) entry which is preliminary data.</text>
</comment>
<dbReference type="RefSeq" id="WP_094363139.1">
    <property type="nucleotide sequence ID" value="NZ_NMVQ01000006.1"/>
</dbReference>
<feature type="domain" description="NAD-dependent epimerase/dehydratase" evidence="2">
    <location>
        <begin position="4"/>
        <end position="212"/>
    </location>
</feature>
<dbReference type="Gene3D" id="3.40.50.720">
    <property type="entry name" value="NAD(P)-binding Rossmann-like Domain"/>
    <property type="match status" value="1"/>
</dbReference>
<dbReference type="AlphaFoldDB" id="A0A255H8U1"/>
<dbReference type="EMBL" id="NMVQ01000006">
    <property type="protein sequence ID" value="OYO23957.1"/>
    <property type="molecule type" value="Genomic_DNA"/>
</dbReference>
<evidence type="ECO:0000259" key="2">
    <source>
        <dbReference type="Pfam" id="PF01370"/>
    </source>
</evidence>
<name>A0A255H8U1_9ACTN</name>
<evidence type="ECO:0000313" key="4">
    <source>
        <dbReference type="EMBL" id="OYO23957.1"/>
    </source>
</evidence>
<dbReference type="InterPro" id="IPR001509">
    <property type="entry name" value="Epimerase_deHydtase"/>
</dbReference>
<dbReference type="Pfam" id="PF08338">
    <property type="entry name" value="DUF1731"/>
    <property type="match status" value="1"/>
</dbReference>
<reference evidence="4 5" key="1">
    <citation type="submission" date="2017-07" db="EMBL/GenBank/DDBJ databases">
        <title>Draft whole genome sequences of clinical Proprionibacteriaceae strains.</title>
        <authorList>
            <person name="Bernier A.-M."/>
            <person name="Bernard K."/>
            <person name="Domingo M.-C."/>
        </authorList>
    </citation>
    <scope>NUCLEOTIDE SEQUENCE [LARGE SCALE GENOMIC DNA]</scope>
    <source>
        <strain evidence="4 5">NML 130396</strain>
    </source>
</reference>
<gene>
    <name evidence="4" type="ORF">CGZ93_05480</name>
</gene>
<accession>A0A255H8U1</accession>
<comment type="similarity">
    <text evidence="1">Belongs to the NAD(P)-dependent epimerase/dehydratase family. SDR39U1 subfamily.</text>
</comment>
<dbReference type="InterPro" id="IPR010099">
    <property type="entry name" value="SDR39U1"/>
</dbReference>
<evidence type="ECO:0000256" key="1">
    <source>
        <dbReference type="ARBA" id="ARBA00009353"/>
    </source>
</evidence>
<protein>
    <submittedName>
        <fullName evidence="4">TIGR01777 family protein</fullName>
    </submittedName>
</protein>
<dbReference type="Proteomes" id="UP000216311">
    <property type="component" value="Unassembled WGS sequence"/>
</dbReference>
<dbReference type="InterPro" id="IPR013549">
    <property type="entry name" value="DUF1731"/>
</dbReference>
<dbReference type="OrthoDB" id="9801773at2"/>
<dbReference type="PANTHER" id="PTHR11092">
    <property type="entry name" value="SUGAR NUCLEOTIDE EPIMERASE RELATED"/>
    <property type="match status" value="1"/>
</dbReference>
<evidence type="ECO:0000313" key="5">
    <source>
        <dbReference type="Proteomes" id="UP000216311"/>
    </source>
</evidence>
<feature type="domain" description="DUF1731" evidence="3">
    <location>
        <begin position="246"/>
        <end position="291"/>
    </location>
</feature>
<dbReference type="SUPFAM" id="SSF51735">
    <property type="entry name" value="NAD(P)-binding Rossmann-fold domains"/>
    <property type="match status" value="1"/>
</dbReference>
<dbReference type="InterPro" id="IPR036291">
    <property type="entry name" value="NAD(P)-bd_dom_sf"/>
</dbReference>
<keyword evidence="5" id="KW-1185">Reference proteome</keyword>
<sequence length="297" mass="31989">MSRIAISGASGLIGTALATRLSTRHEVVRLVRRPARDTTERRWDPAAGFVEGLGLSDIDVVINLSGAGIADRRWSADRRRELLGSRLESTRTLAHLVATEERPSVLLSASAVGFYGNTGDREIDESAPEGEGFLADLCHRWEYATAEAVRSGVRTVLLRTGLVLDRRGGFLGRQLPLFRAGLGGPLGDGRQWLPWITLVDHVSACEHLIGAEVSGPVNLSAPHPVTNAELTAELGRVLHRPTRIPVPLPALRLALGPQLVDEALLTSNRMLPRVLTDSGYAFRHPSLAEALPAVLAA</sequence>
<evidence type="ECO:0000259" key="3">
    <source>
        <dbReference type="Pfam" id="PF08338"/>
    </source>
</evidence>
<dbReference type="PANTHER" id="PTHR11092:SF0">
    <property type="entry name" value="EPIMERASE FAMILY PROTEIN SDR39U1"/>
    <property type="match status" value="1"/>
</dbReference>
<dbReference type="Pfam" id="PF01370">
    <property type="entry name" value="Epimerase"/>
    <property type="match status" value="1"/>
</dbReference>
<organism evidence="4 5">
    <name type="scientific">Enemella dayhoffiae</name>
    <dbReference type="NCBI Taxonomy" id="2016507"/>
    <lineage>
        <taxon>Bacteria</taxon>
        <taxon>Bacillati</taxon>
        <taxon>Actinomycetota</taxon>
        <taxon>Actinomycetes</taxon>
        <taxon>Propionibacteriales</taxon>
        <taxon>Propionibacteriaceae</taxon>
        <taxon>Enemella</taxon>
    </lineage>
</organism>
<dbReference type="NCBIfam" id="TIGR01777">
    <property type="entry name" value="yfcH"/>
    <property type="match status" value="1"/>
</dbReference>